<evidence type="ECO:0000313" key="3">
    <source>
        <dbReference type="Proteomes" id="UP001497444"/>
    </source>
</evidence>
<feature type="region of interest" description="Disordered" evidence="1">
    <location>
        <begin position="52"/>
        <end position="72"/>
    </location>
</feature>
<gene>
    <name evidence="2" type="ORF">CSSPJE1EN1_LOCUS20496</name>
</gene>
<proteinExistence type="predicted"/>
<dbReference type="Proteomes" id="UP001497444">
    <property type="component" value="Chromosome 6"/>
</dbReference>
<organism evidence="2 3">
    <name type="scientific">Sphagnum jensenii</name>
    <dbReference type="NCBI Taxonomy" id="128206"/>
    <lineage>
        <taxon>Eukaryota</taxon>
        <taxon>Viridiplantae</taxon>
        <taxon>Streptophyta</taxon>
        <taxon>Embryophyta</taxon>
        <taxon>Bryophyta</taxon>
        <taxon>Sphagnophytina</taxon>
        <taxon>Sphagnopsida</taxon>
        <taxon>Sphagnales</taxon>
        <taxon>Sphagnaceae</taxon>
        <taxon>Sphagnum</taxon>
    </lineage>
</organism>
<name>A0ABP0X7D6_9BRYO</name>
<sequence length="72" mass="8606">MMIGCPLYSSCSKRRWFPGFEDYGFMKLFFFWLWRSLEQTLFFFFCLMSSSSISHHRPDDKAISLPPPPRTV</sequence>
<reference evidence="2" key="1">
    <citation type="submission" date="2024-02" db="EMBL/GenBank/DDBJ databases">
        <authorList>
            <consortium name="ELIXIR-Norway"/>
            <consortium name="Elixir Norway"/>
        </authorList>
    </citation>
    <scope>NUCLEOTIDE SEQUENCE</scope>
</reference>
<accession>A0ABP0X7D6</accession>
<keyword evidence="3" id="KW-1185">Reference proteome</keyword>
<evidence type="ECO:0000256" key="1">
    <source>
        <dbReference type="SAM" id="MobiDB-lite"/>
    </source>
</evidence>
<evidence type="ECO:0000313" key="2">
    <source>
        <dbReference type="EMBL" id="CAK9275018.1"/>
    </source>
</evidence>
<protein>
    <submittedName>
        <fullName evidence="2">Uncharacterized protein</fullName>
    </submittedName>
</protein>
<dbReference type="EMBL" id="OZ020101">
    <property type="protein sequence ID" value="CAK9275018.1"/>
    <property type="molecule type" value="Genomic_DNA"/>
</dbReference>